<evidence type="ECO:0000313" key="2">
    <source>
        <dbReference type="Proteomes" id="UP001074726"/>
    </source>
</evidence>
<dbReference type="EMBL" id="JAPPUX010000002">
    <property type="protein sequence ID" value="MCY4725918.1"/>
    <property type="molecule type" value="Genomic_DNA"/>
</dbReference>
<proteinExistence type="predicted"/>
<protein>
    <recommendedName>
        <fullName evidence="3">Serine esterase</fullName>
    </recommendedName>
</protein>
<reference evidence="1" key="1">
    <citation type="submission" date="2022-08" db="EMBL/GenBank/DDBJ databases">
        <title>Genome sequencing of Nocardioides sp. STR2.</title>
        <authorList>
            <person name="So Y."/>
        </authorList>
    </citation>
    <scope>NUCLEOTIDE SEQUENCE</scope>
    <source>
        <strain evidence="1">STR2</strain>
    </source>
</reference>
<evidence type="ECO:0008006" key="3">
    <source>
        <dbReference type="Google" id="ProtNLM"/>
    </source>
</evidence>
<dbReference type="RefSeq" id="WP_268110737.1">
    <property type="nucleotide sequence ID" value="NZ_JAPPUX010000002.1"/>
</dbReference>
<accession>A0ABT4CAB6</accession>
<name>A0ABT4CAB6_9ACTN</name>
<evidence type="ECO:0000313" key="1">
    <source>
        <dbReference type="EMBL" id="MCY4725918.1"/>
    </source>
</evidence>
<sequence>MHTFDIEFTKDGEVFDSDQKKALFAGLDATDLLVLSHGWNNDVQEATDLYDELLGNIDRLLGLRANPQAPATLRSLEGRTFMACRVFWPSKKFADEDLIPGGGAASASTANDAALERTLDSLAEEPERLGQGGTTPIRQAAVAEARALVPQLDADEGAQKQYVNILRSLVETDDSPDDDGTSAFFGTDGAELFQALKEPVVAPGPAPHGGAAVTAGGAAGADQGGAAGLRDLIAGGHAAARRLANYATYLRMKSRAGTVGTKGLGPLLRDVRQEHSDIRLHLVGHSFGGRLVTAAANALDDDTPYITLSLLQAAFSHNGLSADFGEGKPGAFHAVVGKRRASGPIIITHTKKDRAVGVAYPLASRITFQNAAALGDKDDPYGGMGRNGAQRTKEATGNETKLAAVGHGYAFQAGKVYNLLADDFISHHGDVKNIQVAYAILSAVAAG</sequence>
<keyword evidence="2" id="KW-1185">Reference proteome</keyword>
<organism evidence="1 2">
    <name type="scientific">Nocardioides pini</name>
    <dbReference type="NCBI Taxonomy" id="2975053"/>
    <lineage>
        <taxon>Bacteria</taxon>
        <taxon>Bacillati</taxon>
        <taxon>Actinomycetota</taxon>
        <taxon>Actinomycetes</taxon>
        <taxon>Propionibacteriales</taxon>
        <taxon>Nocardioidaceae</taxon>
        <taxon>Nocardioides</taxon>
    </lineage>
</organism>
<comment type="caution">
    <text evidence="1">The sequence shown here is derived from an EMBL/GenBank/DDBJ whole genome shotgun (WGS) entry which is preliminary data.</text>
</comment>
<dbReference type="SUPFAM" id="SSF53474">
    <property type="entry name" value="alpha/beta-Hydrolases"/>
    <property type="match status" value="2"/>
</dbReference>
<dbReference type="Proteomes" id="UP001074726">
    <property type="component" value="Unassembled WGS sequence"/>
</dbReference>
<dbReference type="InterPro" id="IPR029058">
    <property type="entry name" value="AB_hydrolase_fold"/>
</dbReference>
<gene>
    <name evidence="1" type="ORF">NYO98_06480</name>
</gene>
<dbReference type="Gene3D" id="3.40.50.1820">
    <property type="entry name" value="alpha/beta hydrolase"/>
    <property type="match status" value="1"/>
</dbReference>